<evidence type="ECO:0000313" key="3">
    <source>
        <dbReference type="Proteomes" id="UP001597512"/>
    </source>
</evidence>
<comment type="caution">
    <text evidence="2">The sequence shown here is derived from an EMBL/GenBank/DDBJ whole genome shotgun (WGS) entry which is preliminary data.</text>
</comment>
<organism evidence="2 3">
    <name type="scientific">Spirosoma flavum</name>
    <dbReference type="NCBI Taxonomy" id="2048557"/>
    <lineage>
        <taxon>Bacteria</taxon>
        <taxon>Pseudomonadati</taxon>
        <taxon>Bacteroidota</taxon>
        <taxon>Cytophagia</taxon>
        <taxon>Cytophagales</taxon>
        <taxon>Cytophagaceae</taxon>
        <taxon>Spirosoma</taxon>
    </lineage>
</organism>
<evidence type="ECO:0000259" key="1">
    <source>
        <dbReference type="Pfam" id="PF13592"/>
    </source>
</evidence>
<gene>
    <name evidence="2" type="ORF">ACFS25_13885</name>
</gene>
<protein>
    <submittedName>
        <fullName evidence="2">Winged helix-turn-helix domain-containing protein</fullName>
    </submittedName>
</protein>
<keyword evidence="3" id="KW-1185">Reference proteome</keyword>
<proteinExistence type="predicted"/>
<sequence>MAAGAVIKKLFGVSYDPSQVGRILTRLSWSRQKPQ</sequence>
<dbReference type="Proteomes" id="UP001597512">
    <property type="component" value="Unassembled WGS sequence"/>
</dbReference>
<dbReference type="Pfam" id="PF13592">
    <property type="entry name" value="HTH_33"/>
    <property type="match status" value="1"/>
</dbReference>
<dbReference type="InterPro" id="IPR025959">
    <property type="entry name" value="Winged_HTH_dom"/>
</dbReference>
<dbReference type="RefSeq" id="WP_381501735.1">
    <property type="nucleotide sequence ID" value="NZ_JBHUOM010000007.1"/>
</dbReference>
<feature type="domain" description="Winged helix-turn helix" evidence="1">
    <location>
        <begin position="5"/>
        <end position="35"/>
    </location>
</feature>
<name>A0ABW6AHD7_9BACT</name>
<reference evidence="3" key="1">
    <citation type="journal article" date="2019" name="Int. J. Syst. Evol. Microbiol.">
        <title>The Global Catalogue of Microorganisms (GCM) 10K type strain sequencing project: providing services to taxonomists for standard genome sequencing and annotation.</title>
        <authorList>
            <consortium name="The Broad Institute Genomics Platform"/>
            <consortium name="The Broad Institute Genome Sequencing Center for Infectious Disease"/>
            <person name="Wu L."/>
            <person name="Ma J."/>
        </authorList>
    </citation>
    <scope>NUCLEOTIDE SEQUENCE [LARGE SCALE GENOMIC DNA]</scope>
    <source>
        <strain evidence="3">KCTC 52490</strain>
    </source>
</reference>
<dbReference type="EMBL" id="JBHUOM010000007">
    <property type="protein sequence ID" value="MFD2934881.1"/>
    <property type="molecule type" value="Genomic_DNA"/>
</dbReference>
<accession>A0ABW6AHD7</accession>
<evidence type="ECO:0000313" key="2">
    <source>
        <dbReference type="EMBL" id="MFD2934881.1"/>
    </source>
</evidence>